<dbReference type="SUPFAM" id="SSF48371">
    <property type="entry name" value="ARM repeat"/>
    <property type="match status" value="1"/>
</dbReference>
<name>A0A2N9JAN7_FAGSY</name>
<dbReference type="AlphaFoldDB" id="A0A2N9JAN7"/>
<organism evidence="1">
    <name type="scientific">Fagus sylvatica</name>
    <name type="common">Beechnut</name>
    <dbReference type="NCBI Taxonomy" id="28930"/>
    <lineage>
        <taxon>Eukaryota</taxon>
        <taxon>Viridiplantae</taxon>
        <taxon>Streptophyta</taxon>
        <taxon>Embryophyta</taxon>
        <taxon>Tracheophyta</taxon>
        <taxon>Spermatophyta</taxon>
        <taxon>Magnoliopsida</taxon>
        <taxon>eudicotyledons</taxon>
        <taxon>Gunneridae</taxon>
        <taxon>Pentapetalae</taxon>
        <taxon>rosids</taxon>
        <taxon>fabids</taxon>
        <taxon>Fagales</taxon>
        <taxon>Fagaceae</taxon>
        <taxon>Fagus</taxon>
    </lineage>
</organism>
<dbReference type="PANTHER" id="PTHR46700:SF2">
    <property type="entry name" value="ARM REPEAT SUPERFAMILY PROTEIN"/>
    <property type="match status" value="1"/>
</dbReference>
<dbReference type="PANTHER" id="PTHR46700">
    <property type="entry name" value="ARM REPEAT SUPERFAMILY PROTEIN"/>
    <property type="match status" value="1"/>
</dbReference>
<evidence type="ECO:0000313" key="1">
    <source>
        <dbReference type="EMBL" id="SPD33705.1"/>
    </source>
</evidence>
<dbReference type="InterPro" id="IPR016024">
    <property type="entry name" value="ARM-type_fold"/>
</dbReference>
<gene>
    <name evidence="1" type="ORF">FSB_LOCUS61587</name>
</gene>
<proteinExistence type="predicted"/>
<dbReference type="EMBL" id="OIVN01006469">
    <property type="protein sequence ID" value="SPD33705.1"/>
    <property type="molecule type" value="Genomic_DNA"/>
</dbReference>
<reference evidence="1" key="1">
    <citation type="submission" date="2018-02" db="EMBL/GenBank/DDBJ databases">
        <authorList>
            <person name="Cohen D.B."/>
            <person name="Kent A.D."/>
        </authorList>
    </citation>
    <scope>NUCLEOTIDE SEQUENCE</scope>
</reference>
<dbReference type="Gene3D" id="1.25.10.10">
    <property type="entry name" value="Leucine-rich Repeat Variant"/>
    <property type="match status" value="1"/>
</dbReference>
<protein>
    <submittedName>
        <fullName evidence="1">Uncharacterized protein</fullName>
    </submittedName>
</protein>
<dbReference type="InterPro" id="IPR011989">
    <property type="entry name" value="ARM-like"/>
</dbReference>
<accession>A0A2N9JAN7</accession>
<sequence length="162" mass="18230">MSNSPPPPSSSSIWLLTYIKLQFFGRIRRFLRSKTARKRYGSTTDRFDIVSIKGSSVDDDDDHDHEEAVVIVQVIGRETSDDHDSALVLQRSVKKLHFGSWEEKEKAAKMIERLAKEDGKTKKLMAQLEVIPVLVAMVASEVPSRRLVGITTLIELANGTYT</sequence>